<dbReference type="InterPro" id="IPR050508">
    <property type="entry name" value="Methyltransf_Superfamily"/>
</dbReference>
<sequence>MSDHESIYRHEAEKYDKLISAQPSLRERINAIRPLAGLDVIDLGAGTGRLTVPLAVAVRSILAVDAAEDMLRVAAHRLQAAGSRNWRTAVGEHRRIPATDDSADLLVSGWSVCYSTSAEADPTGGQLAAIVAEMRRVLRPCGTAVLFETMGTGFEEPNPPAFLLDYYAALEREHGFAHDVFRLDYTFADAEEAERLTRFFFGDELGDRTAERGSPVVPEYAGVWWRTFA</sequence>
<gene>
    <name evidence="2" type="ORF">H7C19_11220</name>
</gene>
<accession>A0A7X0RPT9</accession>
<keyword evidence="2" id="KW-0489">Methyltransferase</keyword>
<feature type="domain" description="Methyltransferase" evidence="1">
    <location>
        <begin position="40"/>
        <end position="142"/>
    </location>
</feature>
<dbReference type="InterPro" id="IPR041698">
    <property type="entry name" value="Methyltransf_25"/>
</dbReference>
<proteinExistence type="predicted"/>
<dbReference type="Proteomes" id="UP000547209">
    <property type="component" value="Unassembled WGS sequence"/>
</dbReference>
<name>A0A7X0RPT9_9BACL</name>
<organism evidence="2 3">
    <name type="scientific">Cohnella nanjingensis</name>
    <dbReference type="NCBI Taxonomy" id="1387779"/>
    <lineage>
        <taxon>Bacteria</taxon>
        <taxon>Bacillati</taxon>
        <taxon>Bacillota</taxon>
        <taxon>Bacilli</taxon>
        <taxon>Bacillales</taxon>
        <taxon>Paenibacillaceae</taxon>
        <taxon>Cohnella</taxon>
    </lineage>
</organism>
<evidence type="ECO:0000259" key="1">
    <source>
        <dbReference type="Pfam" id="PF13649"/>
    </source>
</evidence>
<dbReference type="AlphaFoldDB" id="A0A7X0RPT9"/>
<dbReference type="Pfam" id="PF13649">
    <property type="entry name" value="Methyltransf_25"/>
    <property type="match status" value="1"/>
</dbReference>
<dbReference type="CDD" id="cd02440">
    <property type="entry name" value="AdoMet_MTases"/>
    <property type="match status" value="1"/>
</dbReference>
<dbReference type="EMBL" id="JACJVP010000019">
    <property type="protein sequence ID" value="MBB6671248.1"/>
    <property type="molecule type" value="Genomic_DNA"/>
</dbReference>
<dbReference type="SUPFAM" id="SSF53335">
    <property type="entry name" value="S-adenosyl-L-methionine-dependent methyltransferases"/>
    <property type="match status" value="1"/>
</dbReference>
<comment type="caution">
    <text evidence="2">The sequence shown here is derived from an EMBL/GenBank/DDBJ whole genome shotgun (WGS) entry which is preliminary data.</text>
</comment>
<dbReference type="GO" id="GO:0032259">
    <property type="term" value="P:methylation"/>
    <property type="evidence" value="ECO:0007669"/>
    <property type="project" value="UniProtKB-KW"/>
</dbReference>
<evidence type="ECO:0000313" key="3">
    <source>
        <dbReference type="Proteomes" id="UP000547209"/>
    </source>
</evidence>
<reference evidence="2 3" key="1">
    <citation type="submission" date="2020-08" db="EMBL/GenBank/DDBJ databases">
        <title>Cohnella phylogeny.</title>
        <authorList>
            <person name="Dunlap C."/>
        </authorList>
    </citation>
    <scope>NUCLEOTIDE SEQUENCE [LARGE SCALE GENOMIC DNA]</scope>
    <source>
        <strain evidence="2 3">DSM 28246</strain>
    </source>
</reference>
<dbReference type="PANTHER" id="PTHR42912">
    <property type="entry name" value="METHYLTRANSFERASE"/>
    <property type="match status" value="1"/>
</dbReference>
<dbReference type="InterPro" id="IPR029063">
    <property type="entry name" value="SAM-dependent_MTases_sf"/>
</dbReference>
<dbReference type="Gene3D" id="3.40.50.150">
    <property type="entry name" value="Vaccinia Virus protein VP39"/>
    <property type="match status" value="1"/>
</dbReference>
<keyword evidence="2" id="KW-0808">Transferase</keyword>
<protein>
    <submittedName>
        <fullName evidence="2">Class I SAM-dependent methyltransferase</fullName>
    </submittedName>
</protein>
<evidence type="ECO:0000313" key="2">
    <source>
        <dbReference type="EMBL" id="MBB6671248.1"/>
    </source>
</evidence>
<dbReference type="PANTHER" id="PTHR42912:SF80">
    <property type="entry name" value="METHYLTRANSFERASE DOMAIN-CONTAINING PROTEIN"/>
    <property type="match status" value="1"/>
</dbReference>
<dbReference type="GO" id="GO:0008168">
    <property type="term" value="F:methyltransferase activity"/>
    <property type="evidence" value="ECO:0007669"/>
    <property type="project" value="UniProtKB-KW"/>
</dbReference>
<keyword evidence="3" id="KW-1185">Reference proteome</keyword>